<accession>A0A146K8P4</accession>
<dbReference type="EMBL" id="GDID01003374">
    <property type="protein sequence ID" value="JAP93232.1"/>
    <property type="molecule type" value="Transcribed_RNA"/>
</dbReference>
<protein>
    <submittedName>
        <fullName evidence="1">Uncharacterized protein</fullName>
    </submittedName>
</protein>
<sequence>LFQKILMPLVNFSEITDVIFEIDTICNILNISNVNKYTQQYEEYISSQQIDYKILKFNMCFTHIKQLIELTTGRTPAPKQTQKYYKKHFLFALLQLAQLREILVQFTTCTPTSSLRHIAWKNVLLEKIVDESKNSDAKELTEQFLMKISENVVVLPEKQNFDETMEYIGMFVHKFRFLFQKITGQRNFVRQINHFFTLALKQKAKIIFKNENTTISFLSVDQQRDFCQLVQDYLVYDNILVFENAAAYYFQLVQQMHRFCDLLIKGQQTLEVKLTLLVTQELVKYSLRTNLEPHFYLQLLVFRITGVYCFFSEKQILQHLQVGVNLLQTLFVAQQTFQTQSENPPFSITLKQIESQLDQNILLLEKEKVEVEVENRRISEFLLFNNFDLDRINFVLQQFAAFGEKQFNNLVEAAFALKEADFQQSEMIKELTAKAIRK</sequence>
<gene>
    <name evidence="1" type="ORF">TPC1_14568</name>
</gene>
<dbReference type="AlphaFoldDB" id="A0A146K8P4"/>
<organism evidence="1">
    <name type="scientific">Trepomonas sp. PC1</name>
    <dbReference type="NCBI Taxonomy" id="1076344"/>
    <lineage>
        <taxon>Eukaryota</taxon>
        <taxon>Metamonada</taxon>
        <taxon>Diplomonadida</taxon>
        <taxon>Hexamitidae</taxon>
        <taxon>Hexamitinae</taxon>
        <taxon>Trepomonas</taxon>
    </lineage>
</organism>
<proteinExistence type="predicted"/>
<name>A0A146K8P4_9EUKA</name>
<feature type="non-terminal residue" evidence="1">
    <location>
        <position position="1"/>
    </location>
</feature>
<evidence type="ECO:0000313" key="1">
    <source>
        <dbReference type="EMBL" id="JAP93232.1"/>
    </source>
</evidence>
<reference evidence="1" key="1">
    <citation type="submission" date="2015-07" db="EMBL/GenBank/DDBJ databases">
        <title>Adaptation to a free-living lifestyle via gene acquisitions in the diplomonad Trepomonas sp. PC1.</title>
        <authorList>
            <person name="Xu F."/>
            <person name="Jerlstrom-Hultqvist J."/>
            <person name="Kolisko M."/>
            <person name="Simpson A.G.B."/>
            <person name="Roger A.J."/>
            <person name="Svard S.G."/>
            <person name="Andersson J.O."/>
        </authorList>
    </citation>
    <scope>NUCLEOTIDE SEQUENCE</scope>
    <source>
        <strain evidence="1">PC1</strain>
    </source>
</reference>